<evidence type="ECO:0000256" key="6">
    <source>
        <dbReference type="HAMAP-Rule" id="MF_01161"/>
    </source>
</evidence>
<keyword evidence="2 6" id="KW-0819">tRNA processing</keyword>
<comment type="subcellular location">
    <subcellularLocation>
        <location evidence="6">Cytoplasm</location>
    </subcellularLocation>
</comment>
<dbReference type="InterPro" id="IPR012795">
    <property type="entry name" value="tRNA_Ile_lys_synt_N"/>
</dbReference>
<keyword evidence="9" id="KW-1185">Reference proteome</keyword>
<dbReference type="EC" id="6.3.4.19" evidence="6"/>
<evidence type="ECO:0000256" key="3">
    <source>
        <dbReference type="ARBA" id="ARBA00022741"/>
    </source>
</evidence>
<dbReference type="InterPro" id="IPR011063">
    <property type="entry name" value="TilS/TtcA_N"/>
</dbReference>
<dbReference type="STRING" id="1244869.H261_19743"/>
<accession>M2Y510</accession>
<dbReference type="PANTHER" id="PTHR43033:SF1">
    <property type="entry name" value="TRNA(ILE)-LYSIDINE SYNTHASE-RELATED"/>
    <property type="match status" value="1"/>
</dbReference>
<evidence type="ECO:0000313" key="8">
    <source>
        <dbReference type="EMBL" id="EME68161.1"/>
    </source>
</evidence>
<comment type="domain">
    <text evidence="6">The N-terminal region contains the highly conserved SGGXDS motif, predicted to be a P-loop motif involved in ATP binding.</text>
</comment>
<comment type="function">
    <text evidence="6">Ligates lysine onto the cytidine present at position 34 of the AUA codon-specific tRNA(Ile) that contains the anticodon CAU, in an ATP-dependent manner. Cytidine is converted to lysidine, thus changing the amino acid specificity of the tRNA from methionine to isoleucine.</text>
</comment>
<evidence type="ECO:0000256" key="5">
    <source>
        <dbReference type="ARBA" id="ARBA00048539"/>
    </source>
</evidence>
<comment type="catalytic activity">
    <reaction evidence="5 6">
        <text>cytidine(34) in tRNA(Ile2) + L-lysine + ATP = lysidine(34) in tRNA(Ile2) + AMP + diphosphate + H(+)</text>
        <dbReference type="Rhea" id="RHEA:43744"/>
        <dbReference type="Rhea" id="RHEA-COMP:10625"/>
        <dbReference type="Rhea" id="RHEA-COMP:10670"/>
        <dbReference type="ChEBI" id="CHEBI:15378"/>
        <dbReference type="ChEBI" id="CHEBI:30616"/>
        <dbReference type="ChEBI" id="CHEBI:32551"/>
        <dbReference type="ChEBI" id="CHEBI:33019"/>
        <dbReference type="ChEBI" id="CHEBI:82748"/>
        <dbReference type="ChEBI" id="CHEBI:83665"/>
        <dbReference type="ChEBI" id="CHEBI:456215"/>
        <dbReference type="EC" id="6.3.4.19"/>
    </reaction>
</comment>
<keyword evidence="6" id="KW-0963">Cytoplasm</keyword>
<evidence type="ECO:0000256" key="4">
    <source>
        <dbReference type="ARBA" id="ARBA00022840"/>
    </source>
</evidence>
<dbReference type="eggNOG" id="COG0037">
    <property type="taxonomic scope" value="Bacteria"/>
</dbReference>
<dbReference type="NCBIfam" id="TIGR02432">
    <property type="entry name" value="lysidine_TilS_N"/>
    <property type="match status" value="1"/>
</dbReference>
<keyword evidence="1 6" id="KW-0436">Ligase</keyword>
<sequence length="452" mass="47244">MTGPSGSGRDARAPVTADDFSRLMMPFGPFEAAPRLGVAVSGGADSLALTLLAAQWAKARGGAVLALTVDHRLRPDSAAEAARVGAWLAGEGIVHRVLEWDGAKPDSDLQAAARAARYRLLGEACAAEGILHLLLAHHRDDQAETLLLRLGRGSGLEGLAAMAAERPTAWGRLLRPLLPVPRQTLEATLRRRGQDWIDDPSNRNGVFARVRLRRLAGGLAAEGLTAERLAATAGRLARAQAAVDAMVAEAAARHVSLYPAGYARLRPAVLAALPEEVGLRLLARLLLAVGGEAYTPRLERLERLHAALTAGLETARTLAGCRVVPLGGEVVVCREPARVEAPLAVVAGGRLRWDGRFEAVAASDAPPGLSLGALGAGGRRRVAAAMGRKPPDAVPACAIPTLPALYDARGILAVPHLGYNRDGAGCVLRVLRAVPTHVLAVSACAGGNRHYL</sequence>
<proteinExistence type="inferred from homology"/>
<gene>
    <name evidence="6" type="primary">tilS</name>
    <name evidence="8" type="ORF">H261_19743</name>
</gene>
<dbReference type="InterPro" id="IPR014729">
    <property type="entry name" value="Rossmann-like_a/b/a_fold"/>
</dbReference>
<dbReference type="PATRIC" id="fig|1244869.3.peg.3927"/>
<protein>
    <recommendedName>
        <fullName evidence="6">tRNA(Ile)-lysidine synthase</fullName>
        <ecNumber evidence="6">6.3.4.19</ecNumber>
    </recommendedName>
    <alternativeName>
        <fullName evidence="6">tRNA(Ile)-2-lysyl-cytidine synthase</fullName>
    </alternativeName>
    <alternativeName>
        <fullName evidence="6">tRNA(Ile)-lysidine synthetase</fullName>
    </alternativeName>
</protein>
<dbReference type="InterPro" id="IPR012094">
    <property type="entry name" value="tRNA_Ile_lys_synt"/>
</dbReference>
<name>M2Y510_9PROT</name>
<evidence type="ECO:0000256" key="2">
    <source>
        <dbReference type="ARBA" id="ARBA00022694"/>
    </source>
</evidence>
<dbReference type="PANTHER" id="PTHR43033">
    <property type="entry name" value="TRNA(ILE)-LYSIDINE SYNTHASE-RELATED"/>
    <property type="match status" value="1"/>
</dbReference>
<comment type="similarity">
    <text evidence="6">Belongs to the tRNA(Ile)-lysidine synthase family.</text>
</comment>
<organism evidence="8 9">
    <name type="scientific">Paramagnetospirillum caucaseum</name>
    <dbReference type="NCBI Taxonomy" id="1244869"/>
    <lineage>
        <taxon>Bacteria</taxon>
        <taxon>Pseudomonadati</taxon>
        <taxon>Pseudomonadota</taxon>
        <taxon>Alphaproteobacteria</taxon>
        <taxon>Rhodospirillales</taxon>
        <taxon>Magnetospirillaceae</taxon>
        <taxon>Paramagnetospirillum</taxon>
    </lineage>
</organism>
<dbReference type="AlphaFoldDB" id="M2Y510"/>
<feature type="binding site" evidence="6">
    <location>
        <begin position="41"/>
        <end position="46"/>
    </location>
    <ligand>
        <name>ATP</name>
        <dbReference type="ChEBI" id="CHEBI:30616"/>
    </ligand>
</feature>
<dbReference type="Proteomes" id="UP000011744">
    <property type="component" value="Unassembled WGS sequence"/>
</dbReference>
<dbReference type="Pfam" id="PF01171">
    <property type="entry name" value="ATP_bind_3"/>
    <property type="match status" value="1"/>
</dbReference>
<dbReference type="SUPFAM" id="SSF52402">
    <property type="entry name" value="Adenine nucleotide alpha hydrolases-like"/>
    <property type="match status" value="1"/>
</dbReference>
<dbReference type="GO" id="GO:0005737">
    <property type="term" value="C:cytoplasm"/>
    <property type="evidence" value="ECO:0007669"/>
    <property type="project" value="UniProtKB-SubCell"/>
</dbReference>
<dbReference type="RefSeq" id="WP_008621024.1">
    <property type="nucleotide sequence ID" value="NZ_AONQ01000078.1"/>
</dbReference>
<evidence type="ECO:0000313" key="9">
    <source>
        <dbReference type="Proteomes" id="UP000011744"/>
    </source>
</evidence>
<reference evidence="8 9" key="1">
    <citation type="journal article" date="2014" name="Genome Announc.">
        <title>Draft Genome Sequence of Magnetospirillum sp. Strain SO-1, a Freshwater Magnetotactic Bacterium Isolated from the Ol'khovka River, Russia.</title>
        <authorList>
            <person name="Grouzdev D.S."/>
            <person name="Dziuba M.V."/>
            <person name="Sukhacheva M.S."/>
            <person name="Mardanov A.V."/>
            <person name="Beletskiy A.V."/>
            <person name="Kuznetsov B.B."/>
            <person name="Skryabin K.G."/>
        </authorList>
    </citation>
    <scope>NUCLEOTIDE SEQUENCE [LARGE SCALE GENOMIC DNA]</scope>
    <source>
        <strain evidence="8 9">SO-1</strain>
    </source>
</reference>
<dbReference type="GO" id="GO:0032267">
    <property type="term" value="F:tRNA(Ile)-lysidine synthase activity"/>
    <property type="evidence" value="ECO:0007669"/>
    <property type="project" value="UniProtKB-EC"/>
</dbReference>
<dbReference type="Gene3D" id="3.40.50.620">
    <property type="entry name" value="HUPs"/>
    <property type="match status" value="1"/>
</dbReference>
<dbReference type="GO" id="GO:0006400">
    <property type="term" value="P:tRNA modification"/>
    <property type="evidence" value="ECO:0007669"/>
    <property type="project" value="UniProtKB-UniRule"/>
</dbReference>
<evidence type="ECO:0000256" key="1">
    <source>
        <dbReference type="ARBA" id="ARBA00022598"/>
    </source>
</evidence>
<evidence type="ECO:0000259" key="7">
    <source>
        <dbReference type="Pfam" id="PF01171"/>
    </source>
</evidence>
<dbReference type="CDD" id="cd01992">
    <property type="entry name" value="TilS_N"/>
    <property type="match status" value="1"/>
</dbReference>
<dbReference type="HAMAP" id="MF_01161">
    <property type="entry name" value="tRNA_Ile_lys_synt"/>
    <property type="match status" value="1"/>
</dbReference>
<keyword evidence="3 6" id="KW-0547">Nucleotide-binding</keyword>
<dbReference type="GO" id="GO:0005524">
    <property type="term" value="F:ATP binding"/>
    <property type="evidence" value="ECO:0007669"/>
    <property type="project" value="UniProtKB-UniRule"/>
</dbReference>
<comment type="caution">
    <text evidence="8">The sequence shown here is derived from an EMBL/GenBank/DDBJ whole genome shotgun (WGS) entry which is preliminary data.</text>
</comment>
<keyword evidence="4 6" id="KW-0067">ATP-binding</keyword>
<dbReference type="EMBL" id="AONQ01000078">
    <property type="protein sequence ID" value="EME68161.1"/>
    <property type="molecule type" value="Genomic_DNA"/>
</dbReference>
<feature type="domain" description="tRNA(Ile)-lysidine/2-thiocytidine synthase N-terminal" evidence="7">
    <location>
        <begin position="37"/>
        <end position="214"/>
    </location>
</feature>